<dbReference type="InterPro" id="IPR029009">
    <property type="entry name" value="ASB_dom_sf"/>
</dbReference>
<evidence type="ECO:0000256" key="2">
    <source>
        <dbReference type="ARBA" id="ARBA00005216"/>
    </source>
</evidence>
<gene>
    <name evidence="11" type="ORF">C6Y45_00365</name>
</gene>
<dbReference type="GO" id="GO:0004617">
    <property type="term" value="F:phosphoglycerate dehydrogenase activity"/>
    <property type="evidence" value="ECO:0007669"/>
    <property type="project" value="UniProtKB-UniRule"/>
</dbReference>
<dbReference type="InterPro" id="IPR002912">
    <property type="entry name" value="ACT_dom"/>
</dbReference>
<dbReference type="AlphaFoldDB" id="A0A2T4UAH0"/>
<evidence type="ECO:0000256" key="9">
    <source>
        <dbReference type="RuleBase" id="RU363003"/>
    </source>
</evidence>
<dbReference type="PROSITE" id="PS00671">
    <property type="entry name" value="D_2_HYDROXYACID_DH_3"/>
    <property type="match status" value="1"/>
</dbReference>
<dbReference type="InterPro" id="IPR029753">
    <property type="entry name" value="D-isomer_DH_CS"/>
</dbReference>
<protein>
    <recommendedName>
        <fullName evidence="4 9">D-3-phosphoglycerate dehydrogenase</fullName>
        <ecNumber evidence="9">1.1.1.95</ecNumber>
    </recommendedName>
</protein>
<dbReference type="UniPathway" id="UPA00135">
    <property type="reaction ID" value="UER00196"/>
</dbReference>
<evidence type="ECO:0000256" key="8">
    <source>
        <dbReference type="ARBA" id="ARBA00048731"/>
    </source>
</evidence>
<dbReference type="PANTHER" id="PTHR42938">
    <property type="entry name" value="FORMATE DEHYDROGENASE 1"/>
    <property type="match status" value="1"/>
</dbReference>
<dbReference type="Gene3D" id="3.30.70.260">
    <property type="match status" value="1"/>
</dbReference>
<evidence type="ECO:0000259" key="10">
    <source>
        <dbReference type="PROSITE" id="PS51671"/>
    </source>
</evidence>
<evidence type="ECO:0000256" key="4">
    <source>
        <dbReference type="ARBA" id="ARBA00021582"/>
    </source>
</evidence>
<evidence type="ECO:0000313" key="12">
    <source>
        <dbReference type="Proteomes" id="UP000240509"/>
    </source>
</evidence>
<dbReference type="EC" id="1.1.1.95" evidence="9"/>
<dbReference type="Gene3D" id="3.40.50.720">
    <property type="entry name" value="NAD(P)-binding Rossmann-like Domain"/>
    <property type="match status" value="2"/>
</dbReference>
<dbReference type="Gene3D" id="3.30.1330.90">
    <property type="entry name" value="D-3-phosphoglycerate dehydrogenase, domain 3"/>
    <property type="match status" value="1"/>
</dbReference>
<keyword evidence="9" id="KW-0718">Serine biosynthesis</keyword>
<keyword evidence="9" id="KW-0028">Amino-acid biosynthesis</keyword>
<dbReference type="PANTHER" id="PTHR42938:SF47">
    <property type="entry name" value="HYDROXYPYRUVATE REDUCTASE"/>
    <property type="match status" value="1"/>
</dbReference>
<dbReference type="InterPro" id="IPR045626">
    <property type="entry name" value="PGDH_ASB_dom"/>
</dbReference>
<dbReference type="PROSITE" id="PS00670">
    <property type="entry name" value="D_2_HYDROXYACID_DH_2"/>
    <property type="match status" value="1"/>
</dbReference>
<comment type="pathway">
    <text evidence="2 9">Amino-acid biosynthesis; L-serine biosynthesis; L-serine from 3-phospho-D-glycerate: step 1/3.</text>
</comment>
<comment type="catalytic activity">
    <reaction evidence="8 9">
        <text>(2R)-3-phosphoglycerate + NAD(+) = 3-phosphooxypyruvate + NADH + H(+)</text>
        <dbReference type="Rhea" id="RHEA:12641"/>
        <dbReference type="ChEBI" id="CHEBI:15378"/>
        <dbReference type="ChEBI" id="CHEBI:18110"/>
        <dbReference type="ChEBI" id="CHEBI:57540"/>
        <dbReference type="ChEBI" id="CHEBI:57945"/>
        <dbReference type="ChEBI" id="CHEBI:58272"/>
        <dbReference type="EC" id="1.1.1.95"/>
    </reaction>
</comment>
<dbReference type="EMBL" id="PZJJ01000001">
    <property type="protein sequence ID" value="PTL40396.1"/>
    <property type="molecule type" value="Genomic_DNA"/>
</dbReference>
<dbReference type="Pfam" id="PF00389">
    <property type="entry name" value="2-Hacid_dh"/>
    <property type="match status" value="1"/>
</dbReference>
<proteinExistence type="inferred from homology"/>
<dbReference type="SUPFAM" id="SSF55021">
    <property type="entry name" value="ACT-like"/>
    <property type="match status" value="1"/>
</dbReference>
<dbReference type="SUPFAM" id="SSF51735">
    <property type="entry name" value="NAD(P)-binding Rossmann-fold domains"/>
    <property type="match status" value="1"/>
</dbReference>
<dbReference type="FunFam" id="3.40.50.720:FF:000021">
    <property type="entry name" value="D-3-phosphoglycerate dehydrogenase"/>
    <property type="match status" value="1"/>
</dbReference>
<dbReference type="InterPro" id="IPR029752">
    <property type="entry name" value="D-isomer_DH_CS1"/>
</dbReference>
<dbReference type="SUPFAM" id="SSF143548">
    <property type="entry name" value="Serine metabolism enzymes domain"/>
    <property type="match status" value="1"/>
</dbReference>
<dbReference type="FunFam" id="3.30.70.260:FF:000008">
    <property type="entry name" value="D-3-phosphoglycerate dehydrogenase, chloroplastic"/>
    <property type="match status" value="1"/>
</dbReference>
<dbReference type="Pfam" id="PF19304">
    <property type="entry name" value="PGDH_inter"/>
    <property type="match status" value="1"/>
</dbReference>
<evidence type="ECO:0000256" key="1">
    <source>
        <dbReference type="ARBA" id="ARBA00003800"/>
    </source>
</evidence>
<comment type="similarity">
    <text evidence="3 9">Belongs to the D-isomer specific 2-hydroxyacid dehydrogenase family.</text>
</comment>
<sequence>MVQVENPVQQQKGTYTVLVSDNMSEDGLKPILESSATHVIRENIHETQVPLETIDALLIRSATTVDSEVLKKLPNLKIIGRAGVGVDNVDLNAATAHGVVVINAPDGNTISTAEHTFAMLASLVRNIPQANQSMREGRWDRKLYQGSELRGKTLGIVGFGRIGAEIAQRARAFRMNVLAFDPFLTQSRAEKNHVKAVTLDEILKESDVITVHTPLTKETKGLLNNETLKKTKKGVFILNCARGGIIDEEALYDAIVSGHVKGAGIDVFEEEPAVDHPLTKLPEVITTPHIAASTSEAQQNVAESVSQEVLDYLTGSPAPHALNLPYLDQDSFEKFSPFTQLTKTLGDTASQLFREPVKQIEISYAGEISDQETGLFNRSFLAGFFRHRIDDYVNEVNASLVAKERDVEVSERHESESQGYANFVKAIVQGENSAIHIHGTYSKEFGARIVKINGFQLDFQPARHTLYVRHNDRPGVIGKVGQLLGTHDVNIATMQVGRKQEGGEAIMLLATDKECSEEVLQSFVEIEEINSVSAIEL</sequence>
<dbReference type="CDD" id="cd04902">
    <property type="entry name" value="ACT_3PGDH-xct"/>
    <property type="match status" value="1"/>
</dbReference>
<keyword evidence="6 9" id="KW-0520">NAD</keyword>
<reference evidence="11 12" key="1">
    <citation type="submission" date="2018-03" db="EMBL/GenBank/DDBJ databases">
        <title>Alkalicoccus saliphilus sp. nov., isolated from a mineral pool.</title>
        <authorList>
            <person name="Zhao B."/>
        </authorList>
    </citation>
    <scope>NUCLEOTIDE SEQUENCE [LARGE SCALE GENOMIC DNA]</scope>
    <source>
        <strain evidence="11 12">6AG</strain>
    </source>
</reference>
<dbReference type="GO" id="GO:0006564">
    <property type="term" value="P:L-serine biosynthetic process"/>
    <property type="evidence" value="ECO:0007669"/>
    <property type="project" value="UniProtKB-UniRule"/>
</dbReference>
<name>A0A2T4UAH0_9BACI</name>
<comment type="function">
    <text evidence="1">Catalyzes the reversible oxidation of 3-phospho-D-glycerate to 3-phosphonooxypyruvate, the first step of the phosphorylated L-serine biosynthesis pathway. Also catalyzes the reversible oxidation of 2-hydroxyglutarate to 2-oxoglutarate.</text>
</comment>
<comment type="caution">
    <text evidence="11">The sequence shown here is derived from an EMBL/GenBank/DDBJ whole genome shotgun (WGS) entry which is preliminary data.</text>
</comment>
<dbReference type="Pfam" id="PF01842">
    <property type="entry name" value="ACT"/>
    <property type="match status" value="1"/>
</dbReference>
<dbReference type="SUPFAM" id="SSF52283">
    <property type="entry name" value="Formate/glycerate dehydrogenase catalytic domain-like"/>
    <property type="match status" value="1"/>
</dbReference>
<dbReference type="InterPro" id="IPR006139">
    <property type="entry name" value="D-isomer_2_OHA_DH_cat_dom"/>
</dbReference>
<keyword evidence="5 9" id="KW-0560">Oxidoreductase</keyword>
<evidence type="ECO:0000313" key="11">
    <source>
        <dbReference type="EMBL" id="PTL40396.1"/>
    </source>
</evidence>
<dbReference type="PROSITE" id="PS51671">
    <property type="entry name" value="ACT"/>
    <property type="match status" value="1"/>
</dbReference>
<dbReference type="GO" id="GO:0051287">
    <property type="term" value="F:NAD binding"/>
    <property type="evidence" value="ECO:0007669"/>
    <property type="project" value="UniProtKB-UniRule"/>
</dbReference>
<dbReference type="RefSeq" id="WP_107582820.1">
    <property type="nucleotide sequence ID" value="NZ_PZJJ01000001.1"/>
</dbReference>
<dbReference type="CDD" id="cd12173">
    <property type="entry name" value="PGDH_4"/>
    <property type="match status" value="1"/>
</dbReference>
<evidence type="ECO:0000256" key="3">
    <source>
        <dbReference type="ARBA" id="ARBA00005854"/>
    </source>
</evidence>
<organism evidence="11 12">
    <name type="scientific">Alkalicoccus saliphilus</name>
    <dbReference type="NCBI Taxonomy" id="200989"/>
    <lineage>
        <taxon>Bacteria</taxon>
        <taxon>Bacillati</taxon>
        <taxon>Bacillota</taxon>
        <taxon>Bacilli</taxon>
        <taxon>Bacillales</taxon>
        <taxon>Bacillaceae</taxon>
        <taxon>Alkalicoccus</taxon>
    </lineage>
</organism>
<dbReference type="Proteomes" id="UP000240509">
    <property type="component" value="Unassembled WGS sequence"/>
</dbReference>
<keyword evidence="12" id="KW-1185">Reference proteome</keyword>
<dbReference type="NCBIfam" id="TIGR01327">
    <property type="entry name" value="PGDH"/>
    <property type="match status" value="1"/>
</dbReference>
<dbReference type="InterPro" id="IPR006140">
    <property type="entry name" value="D-isomer_DH_NAD-bd"/>
</dbReference>
<dbReference type="InterPro" id="IPR045865">
    <property type="entry name" value="ACT-like_dom_sf"/>
</dbReference>
<evidence type="ECO:0000256" key="5">
    <source>
        <dbReference type="ARBA" id="ARBA00023002"/>
    </source>
</evidence>
<dbReference type="PROSITE" id="PS00065">
    <property type="entry name" value="D_2_HYDROXYACID_DH_1"/>
    <property type="match status" value="1"/>
</dbReference>
<evidence type="ECO:0000256" key="7">
    <source>
        <dbReference type="ARBA" id="ARBA00048126"/>
    </source>
</evidence>
<comment type="catalytic activity">
    <reaction evidence="7">
        <text>(R)-2-hydroxyglutarate + NAD(+) = 2-oxoglutarate + NADH + H(+)</text>
        <dbReference type="Rhea" id="RHEA:49612"/>
        <dbReference type="ChEBI" id="CHEBI:15378"/>
        <dbReference type="ChEBI" id="CHEBI:15801"/>
        <dbReference type="ChEBI" id="CHEBI:16810"/>
        <dbReference type="ChEBI" id="CHEBI:57540"/>
        <dbReference type="ChEBI" id="CHEBI:57945"/>
        <dbReference type="EC" id="1.1.1.399"/>
    </reaction>
</comment>
<dbReference type="InterPro" id="IPR036291">
    <property type="entry name" value="NAD(P)-bd_dom_sf"/>
</dbReference>
<dbReference type="OrthoDB" id="9805416at2"/>
<accession>A0A2T4UAH0</accession>
<dbReference type="Pfam" id="PF02826">
    <property type="entry name" value="2-Hacid_dh_C"/>
    <property type="match status" value="1"/>
</dbReference>
<feature type="domain" description="ACT" evidence="10">
    <location>
        <begin position="465"/>
        <end position="537"/>
    </location>
</feature>
<evidence type="ECO:0000256" key="6">
    <source>
        <dbReference type="ARBA" id="ARBA00023027"/>
    </source>
</evidence>
<dbReference type="InterPro" id="IPR006236">
    <property type="entry name" value="PGDH"/>
</dbReference>